<organism evidence="3 4">
    <name type="scientific">Penicillium digitatum (strain Pd1 / CECT 20795)</name>
    <name type="common">Green mold</name>
    <dbReference type="NCBI Taxonomy" id="1170230"/>
    <lineage>
        <taxon>Eukaryota</taxon>
        <taxon>Fungi</taxon>
        <taxon>Dikarya</taxon>
        <taxon>Ascomycota</taxon>
        <taxon>Pezizomycotina</taxon>
        <taxon>Eurotiomycetes</taxon>
        <taxon>Eurotiomycetidae</taxon>
        <taxon>Eurotiales</taxon>
        <taxon>Aspergillaceae</taxon>
        <taxon>Penicillium</taxon>
    </lineage>
</organism>
<reference evidence="4" key="1">
    <citation type="journal article" date="2012" name="BMC Genomics">
        <title>Genome sequence of the necrotrophic fungus Penicillium digitatum, the main postharvest pathogen of citrus.</title>
        <authorList>
            <person name="Marcet-Houben M."/>
            <person name="Ballester A.-R."/>
            <person name="de la Fuente B."/>
            <person name="Harries E."/>
            <person name="Marcos J.F."/>
            <person name="Gonzalez-Candelas L."/>
            <person name="Gabaldon T."/>
        </authorList>
    </citation>
    <scope>NUCLEOTIDE SEQUENCE [LARGE SCALE GENOMIC DNA]</scope>
    <source>
        <strain evidence="4">Pd1 / CECT 20795</strain>
    </source>
</reference>
<proteinExistence type="predicted"/>
<comment type="caution">
    <text evidence="3">The sequence shown here is derived from an EMBL/GenBank/DDBJ whole genome shotgun (WGS) entry which is preliminary data.</text>
</comment>
<feature type="region of interest" description="Disordered" evidence="2">
    <location>
        <begin position="355"/>
        <end position="374"/>
    </location>
</feature>
<feature type="coiled-coil region" evidence="1">
    <location>
        <begin position="36"/>
        <end position="63"/>
    </location>
</feature>
<dbReference type="KEGG" id="pdp:PDIP_83040"/>
<accession>K9FWM7</accession>
<evidence type="ECO:0000313" key="3">
    <source>
        <dbReference type="EMBL" id="EKV05446.1"/>
    </source>
</evidence>
<dbReference type="VEuPathDB" id="FungiDB:PDIP_83040"/>
<evidence type="ECO:0000256" key="1">
    <source>
        <dbReference type="SAM" id="Coils"/>
    </source>
</evidence>
<dbReference type="EMBL" id="AKCU01000501">
    <property type="protein sequence ID" value="EKV05446.1"/>
    <property type="molecule type" value="Genomic_DNA"/>
</dbReference>
<evidence type="ECO:0000256" key="2">
    <source>
        <dbReference type="SAM" id="MobiDB-lite"/>
    </source>
</evidence>
<sequence length="374" mass="43316">MWRDDSPEPEQANKSAETSPDRSSKWGQITVACMDKKATCDEVERLRQRIRVAEKQVEFFQEGRLLAEEQAHQRGELLENAIRETEVARKENRILMTKIASLQAGVEKFSVEEAKSEMCRLYNDLAYWRFTHFAAKPTTHQRNDATPRPDILDISTLDIIQSDIAALIYRSFWNRFMVGTEPIWGNYLSKLDSEIDKQCKRSEKNHHCHSSLTSEVSNLISRHWRCAMSTAVVSLGTPSLQEQCNLIIEKVEACFGRYATTDRPKRMQQLHDIIARCIKLKHKLDCQEDRYIFWGSYQYGLPFRDEKMRTLKEEESSDGLVQASLWPGLYKIVQKGEWSIVEKEIVKKIPPVTPSVEMSDEMESHKGDPNLDEV</sequence>
<gene>
    <name evidence="3" type="ORF">PDIP_83040</name>
</gene>
<dbReference type="HOGENOM" id="CLU_778680_0_0_1"/>
<feature type="region of interest" description="Disordered" evidence="2">
    <location>
        <begin position="1"/>
        <end position="25"/>
    </location>
</feature>
<feature type="compositionally biased region" description="Basic and acidic residues" evidence="2">
    <location>
        <begin position="362"/>
        <end position="374"/>
    </location>
</feature>
<protein>
    <submittedName>
        <fullName evidence="3">Uncharacterized protein</fullName>
    </submittedName>
</protein>
<dbReference type="AlphaFoldDB" id="K9FWM7"/>
<keyword evidence="1" id="KW-0175">Coiled coil</keyword>
<dbReference type="Proteomes" id="UP000009886">
    <property type="component" value="Unassembled WGS sequence"/>
</dbReference>
<name>K9FWM7_PEND1</name>
<dbReference type="OrthoDB" id="4227183at2759"/>
<evidence type="ECO:0000313" key="4">
    <source>
        <dbReference type="Proteomes" id="UP000009886"/>
    </source>
</evidence>